<comment type="caution">
    <text evidence="6">The sequence shown here is derived from an EMBL/GenBank/DDBJ whole genome shotgun (WGS) entry which is preliminary data.</text>
</comment>
<dbReference type="InterPro" id="IPR022486">
    <property type="entry name" value="PPK2_PA0141"/>
</dbReference>
<evidence type="ECO:0000256" key="1">
    <source>
        <dbReference type="ARBA" id="ARBA00009924"/>
    </source>
</evidence>
<dbReference type="AlphaFoldDB" id="A0A4R1B8V0"/>
<dbReference type="PANTHER" id="PTHR34383">
    <property type="entry name" value="POLYPHOSPHATE:AMP PHOSPHOTRANSFERASE-RELATED"/>
    <property type="match status" value="1"/>
</dbReference>
<name>A0A4R1B8V0_9BACT</name>
<dbReference type="PANTHER" id="PTHR34383:SF1">
    <property type="entry name" value="ADP-POLYPHOSPHATE PHOSPHOTRANSFERASE"/>
    <property type="match status" value="1"/>
</dbReference>
<protein>
    <recommendedName>
        <fullName evidence="4">ADP/GDP-polyphosphate phosphotransferase</fullName>
        <ecNumber evidence="4">2.7.4.-</ecNumber>
    </recommendedName>
    <alternativeName>
        <fullName evidence="4">Polyphosphate kinase PPK2</fullName>
    </alternativeName>
</protein>
<gene>
    <name evidence="6" type="primary">ppk2</name>
    <name evidence="6" type="ORF">EPD60_15455</name>
</gene>
<dbReference type="RefSeq" id="WP_131450416.1">
    <property type="nucleotide sequence ID" value="NZ_SJZI01000050.1"/>
</dbReference>
<evidence type="ECO:0000259" key="5">
    <source>
        <dbReference type="Pfam" id="PF03976"/>
    </source>
</evidence>
<dbReference type="NCBIfam" id="TIGR03707">
    <property type="entry name" value="PPK2_P_aer"/>
    <property type="match status" value="1"/>
</dbReference>
<proteinExistence type="inferred from homology"/>
<dbReference type="OrthoDB" id="9775224at2"/>
<dbReference type="Proteomes" id="UP000295334">
    <property type="component" value="Unassembled WGS sequence"/>
</dbReference>
<dbReference type="InterPro" id="IPR016898">
    <property type="entry name" value="Polyphosphate_phosphotransfera"/>
</dbReference>
<evidence type="ECO:0000256" key="4">
    <source>
        <dbReference type="RuleBase" id="RU369062"/>
    </source>
</evidence>
<organism evidence="6 7">
    <name type="scientific">Flaviaesturariibacter flavus</name>
    <dbReference type="NCBI Taxonomy" id="2502780"/>
    <lineage>
        <taxon>Bacteria</taxon>
        <taxon>Pseudomonadati</taxon>
        <taxon>Bacteroidota</taxon>
        <taxon>Chitinophagia</taxon>
        <taxon>Chitinophagales</taxon>
        <taxon>Chitinophagaceae</taxon>
        <taxon>Flaviaestuariibacter</taxon>
    </lineage>
</organism>
<sequence>MKKEQKKQMQSLYVELVKLQKEVIASGLKLLLILEGRDAAGKDGTVKRIIRHLSPRETRVVALNKPSDRQQSQWYFQRFSKFLPASGEFVIFNRSWYNRAGVEKVMGFCTEAEYQAFFKEVELFERMLTDSGIILLKYYLDISKEEQAARLADRREDPLKQWKISPIDEKAQRLWDEYSAARNKMLRKTSFDRAPWYVANAEDKNEMHIALISHLLRHVEYGGKDPEVLGHKSKLVYPATQEHLEQELYR</sequence>
<evidence type="ECO:0000256" key="2">
    <source>
        <dbReference type="ARBA" id="ARBA00022679"/>
    </source>
</evidence>
<keyword evidence="7" id="KW-1185">Reference proteome</keyword>
<evidence type="ECO:0000313" key="6">
    <source>
        <dbReference type="EMBL" id="TCJ12659.1"/>
    </source>
</evidence>
<dbReference type="GO" id="GO:0006793">
    <property type="term" value="P:phosphorus metabolic process"/>
    <property type="evidence" value="ECO:0007669"/>
    <property type="project" value="InterPro"/>
</dbReference>
<dbReference type="InterPro" id="IPR022488">
    <property type="entry name" value="PPK2-related"/>
</dbReference>
<dbReference type="GO" id="GO:0008976">
    <property type="term" value="F:polyphosphate kinase activity"/>
    <property type="evidence" value="ECO:0007669"/>
    <property type="project" value="UniProtKB-UniRule"/>
</dbReference>
<dbReference type="Gene3D" id="3.40.50.300">
    <property type="entry name" value="P-loop containing nucleotide triphosphate hydrolases"/>
    <property type="match status" value="1"/>
</dbReference>
<keyword evidence="3 4" id="KW-0418">Kinase</keyword>
<dbReference type="InterPro" id="IPR027417">
    <property type="entry name" value="P-loop_NTPase"/>
</dbReference>
<dbReference type="EC" id="2.7.4.-" evidence="4"/>
<feature type="domain" description="Polyphosphate kinase-2-related" evidence="5">
    <location>
        <begin position="2"/>
        <end position="223"/>
    </location>
</feature>
<evidence type="ECO:0000313" key="7">
    <source>
        <dbReference type="Proteomes" id="UP000295334"/>
    </source>
</evidence>
<accession>A0A4R1B8V0</accession>
<keyword evidence="2 4" id="KW-0808">Transferase</keyword>
<dbReference type="EMBL" id="SJZI01000050">
    <property type="protein sequence ID" value="TCJ12659.1"/>
    <property type="molecule type" value="Genomic_DNA"/>
</dbReference>
<comment type="function">
    <text evidence="4">Uses inorganic polyphosphate (polyP) as a donor to convert GDP to GTP or ADP to ATP.</text>
</comment>
<reference evidence="6 7" key="1">
    <citation type="submission" date="2019-03" db="EMBL/GenBank/DDBJ databases">
        <authorList>
            <person name="Kim M.K.M."/>
        </authorList>
    </citation>
    <scope>NUCLEOTIDE SEQUENCE [LARGE SCALE GENOMIC DNA]</scope>
    <source>
        <strain evidence="6 7">17J68-12</strain>
    </source>
</reference>
<dbReference type="PIRSF" id="PIRSF028756">
    <property type="entry name" value="PPK2_prd"/>
    <property type="match status" value="1"/>
</dbReference>
<dbReference type="SUPFAM" id="SSF52540">
    <property type="entry name" value="P-loop containing nucleoside triphosphate hydrolases"/>
    <property type="match status" value="1"/>
</dbReference>
<dbReference type="Pfam" id="PF03976">
    <property type="entry name" value="PPK2"/>
    <property type="match status" value="1"/>
</dbReference>
<comment type="subunit">
    <text evidence="4">Homotetramer.</text>
</comment>
<evidence type="ECO:0000256" key="3">
    <source>
        <dbReference type="ARBA" id="ARBA00022777"/>
    </source>
</evidence>
<comment type="similarity">
    <text evidence="1 4">Belongs to the polyphosphate kinase 2 (PPK2) family. Class I subfamily.</text>
</comment>